<accession>A0A9Q0MR91</accession>
<evidence type="ECO:0000256" key="1">
    <source>
        <dbReference type="ARBA" id="ARBA00023180"/>
    </source>
</evidence>
<gene>
    <name evidence="4" type="primary">B1_2</name>
    <name evidence="4" type="ORF">Bhyg_14050</name>
</gene>
<keyword evidence="2" id="KW-0732">Signal</keyword>
<dbReference type="EMBL" id="WJQU01000004">
    <property type="protein sequence ID" value="KAJ6635464.1"/>
    <property type="molecule type" value="Genomic_DNA"/>
</dbReference>
<evidence type="ECO:0000259" key="3">
    <source>
        <dbReference type="Pfam" id="PF00135"/>
    </source>
</evidence>
<dbReference type="InterPro" id="IPR002018">
    <property type="entry name" value="CarbesteraseB"/>
</dbReference>
<dbReference type="OrthoDB" id="3200163at2759"/>
<keyword evidence="5" id="KW-1185">Reference proteome</keyword>
<evidence type="ECO:0000313" key="4">
    <source>
        <dbReference type="EMBL" id="KAJ6635464.1"/>
    </source>
</evidence>
<proteinExistence type="predicted"/>
<dbReference type="PANTHER" id="PTHR11559">
    <property type="entry name" value="CARBOXYLESTERASE"/>
    <property type="match status" value="1"/>
</dbReference>
<organism evidence="4 5">
    <name type="scientific">Pseudolycoriella hygida</name>
    <dbReference type="NCBI Taxonomy" id="35572"/>
    <lineage>
        <taxon>Eukaryota</taxon>
        <taxon>Metazoa</taxon>
        <taxon>Ecdysozoa</taxon>
        <taxon>Arthropoda</taxon>
        <taxon>Hexapoda</taxon>
        <taxon>Insecta</taxon>
        <taxon>Pterygota</taxon>
        <taxon>Neoptera</taxon>
        <taxon>Endopterygota</taxon>
        <taxon>Diptera</taxon>
        <taxon>Nematocera</taxon>
        <taxon>Sciaroidea</taxon>
        <taxon>Sciaridae</taxon>
        <taxon>Pseudolycoriella</taxon>
    </lineage>
</organism>
<protein>
    <submittedName>
        <fullName evidence="4">Esterase B1</fullName>
    </submittedName>
</protein>
<reference evidence="4" key="1">
    <citation type="submission" date="2022-07" db="EMBL/GenBank/DDBJ databases">
        <authorList>
            <person name="Trinca V."/>
            <person name="Uliana J.V.C."/>
            <person name="Torres T.T."/>
            <person name="Ward R.J."/>
            <person name="Monesi N."/>
        </authorList>
    </citation>
    <scope>NUCLEOTIDE SEQUENCE</scope>
    <source>
        <strain evidence="4">HSMRA1968</strain>
        <tissue evidence="4">Whole embryos</tissue>
    </source>
</reference>
<dbReference type="Pfam" id="PF00135">
    <property type="entry name" value="COesterase"/>
    <property type="match status" value="1"/>
</dbReference>
<dbReference type="AlphaFoldDB" id="A0A9Q0MR91"/>
<sequence length="558" mass="63593">MMKLAIFLASLDALTAASCDNLRVNTKSGPIVGVERETFPNKVPYISYKGIPYAEPPINELRFKVPKAVKPWTDPLITTDKFQPSCLWTGTTEPSGSQANQSENCLYLNIYTPVMNKIKRNKKLSVLMNIHGGGFAEGDGSDANYGPDFIVQHNVILVSINYRLGPFGFANFELEGYTGNMGLKDQRMALKWVKENIVYFGGTAVHFHVLSDSCEYIKRAISWSGNAFSTDAYYEENNHIDLLTETFKNELGNQTSKEDLLNFMINAPADVIAKRTPQRPFKGIFNIYFTAVVENKSLADDPFLTEKPHEIYAKNQFSSHCRNVEVSFGVTSAEFLLYLNFSNLYDWIEPLKNNSLFGLPYYGLNITENDKEYKAIQEDIKQFYFGNGEIQATPERLNQYVQMGTDINFLPQLYEGIRLHSNVSPTYCNIFDISLNMNIVKVPLHLEFIDGMGHFEDIQYLFKAAHFNDMYNEVYNNQKNNITNQKTVRSWQFVSKLFTDFTKTGSLEYSSPATSTGDIQCVHLTNDGLRSIIQPKKDAIAFWDRITENVEKYIVDEF</sequence>
<dbReference type="InterPro" id="IPR029058">
    <property type="entry name" value="AB_hydrolase_fold"/>
</dbReference>
<dbReference type="InterPro" id="IPR050309">
    <property type="entry name" value="Type-B_Carboxylest/Lipase"/>
</dbReference>
<dbReference type="Proteomes" id="UP001151699">
    <property type="component" value="Chromosome C"/>
</dbReference>
<keyword evidence="1" id="KW-0325">Glycoprotein</keyword>
<dbReference type="Gene3D" id="3.40.50.1820">
    <property type="entry name" value="alpha/beta hydrolase"/>
    <property type="match status" value="1"/>
</dbReference>
<name>A0A9Q0MR91_9DIPT</name>
<comment type="caution">
    <text evidence="4">The sequence shown here is derived from an EMBL/GenBank/DDBJ whole genome shotgun (WGS) entry which is preliminary data.</text>
</comment>
<evidence type="ECO:0000256" key="2">
    <source>
        <dbReference type="SAM" id="SignalP"/>
    </source>
</evidence>
<evidence type="ECO:0000313" key="5">
    <source>
        <dbReference type="Proteomes" id="UP001151699"/>
    </source>
</evidence>
<feature type="domain" description="Carboxylesterase type B" evidence="3">
    <location>
        <begin position="22"/>
        <end position="505"/>
    </location>
</feature>
<feature type="chain" id="PRO_5040345798" evidence="2">
    <location>
        <begin position="17"/>
        <end position="558"/>
    </location>
</feature>
<feature type="signal peptide" evidence="2">
    <location>
        <begin position="1"/>
        <end position="16"/>
    </location>
</feature>
<dbReference type="SUPFAM" id="SSF53474">
    <property type="entry name" value="alpha/beta-Hydrolases"/>
    <property type="match status" value="1"/>
</dbReference>